<dbReference type="InterPro" id="IPR050222">
    <property type="entry name" value="MATE_MdtK"/>
</dbReference>
<proteinExistence type="predicted"/>
<dbReference type="PANTHER" id="PTHR43298">
    <property type="entry name" value="MULTIDRUG RESISTANCE PROTEIN NORM-RELATED"/>
    <property type="match status" value="1"/>
</dbReference>
<evidence type="ECO:0000313" key="3">
    <source>
        <dbReference type="EMBL" id="HBU98739.1"/>
    </source>
</evidence>
<accession>A0A358HU90</accession>
<evidence type="ECO:0000313" key="4">
    <source>
        <dbReference type="Proteomes" id="UP000264753"/>
    </source>
</evidence>
<dbReference type="EMBL" id="DOOG01000105">
    <property type="protein sequence ID" value="HBU98739.1"/>
    <property type="molecule type" value="Genomic_DNA"/>
</dbReference>
<evidence type="ECO:0000256" key="2">
    <source>
        <dbReference type="SAM" id="Phobius"/>
    </source>
</evidence>
<keyword evidence="2" id="KW-1133">Transmembrane helix</keyword>
<feature type="non-terminal residue" evidence="3">
    <location>
        <position position="1"/>
    </location>
</feature>
<dbReference type="GO" id="GO:0042910">
    <property type="term" value="F:xenobiotic transmembrane transporter activity"/>
    <property type="evidence" value="ECO:0007669"/>
    <property type="project" value="InterPro"/>
</dbReference>
<gene>
    <name evidence="3" type="ORF">DEF21_12645</name>
</gene>
<sequence>FPNAVAHLFTKDGAVILTTVSVLVLMPIIFPTDGGQNAAINALRGAGDTWAPTILHLVSYLCIMIPVGYYLTFTQGMGVPGLFWGIVIASLVAVSGLAIRFKIVSSRPIAAHTH</sequence>
<evidence type="ECO:0000256" key="1">
    <source>
        <dbReference type="ARBA" id="ARBA00022448"/>
    </source>
</evidence>
<comment type="caution">
    <text evidence="3">The sequence shown here is derived from an EMBL/GenBank/DDBJ whole genome shotgun (WGS) entry which is preliminary data.</text>
</comment>
<feature type="transmembrane region" description="Helical" evidence="2">
    <location>
        <begin position="50"/>
        <end position="71"/>
    </location>
</feature>
<dbReference type="GO" id="GO:0015297">
    <property type="term" value="F:antiporter activity"/>
    <property type="evidence" value="ECO:0007669"/>
    <property type="project" value="InterPro"/>
</dbReference>
<name>A0A358HU90_9PROT</name>
<dbReference type="AlphaFoldDB" id="A0A358HU90"/>
<feature type="transmembrane region" description="Helical" evidence="2">
    <location>
        <begin position="13"/>
        <end position="30"/>
    </location>
</feature>
<reference evidence="3 4" key="1">
    <citation type="journal article" date="2018" name="Nat. Biotechnol.">
        <title>A standardized bacterial taxonomy based on genome phylogeny substantially revises the tree of life.</title>
        <authorList>
            <person name="Parks D.H."/>
            <person name="Chuvochina M."/>
            <person name="Waite D.W."/>
            <person name="Rinke C."/>
            <person name="Skarshewski A."/>
            <person name="Chaumeil P.A."/>
            <person name="Hugenholtz P."/>
        </authorList>
    </citation>
    <scope>NUCLEOTIDE SEQUENCE [LARGE SCALE GENOMIC DNA]</scope>
    <source>
        <strain evidence="3">UBA8707</strain>
    </source>
</reference>
<organism evidence="3 4">
    <name type="scientific">Thalassospira lucentensis</name>
    <dbReference type="NCBI Taxonomy" id="168935"/>
    <lineage>
        <taxon>Bacteria</taxon>
        <taxon>Pseudomonadati</taxon>
        <taxon>Pseudomonadota</taxon>
        <taxon>Alphaproteobacteria</taxon>
        <taxon>Rhodospirillales</taxon>
        <taxon>Thalassospiraceae</taxon>
        <taxon>Thalassospira</taxon>
    </lineage>
</organism>
<keyword evidence="2" id="KW-0812">Transmembrane</keyword>
<feature type="transmembrane region" description="Helical" evidence="2">
    <location>
        <begin position="77"/>
        <end position="99"/>
    </location>
</feature>
<dbReference type="PANTHER" id="PTHR43298:SF2">
    <property type="entry name" value="FMN_FAD EXPORTER YEEO-RELATED"/>
    <property type="match status" value="1"/>
</dbReference>
<dbReference type="Proteomes" id="UP000264753">
    <property type="component" value="Unassembled WGS sequence"/>
</dbReference>
<keyword evidence="2" id="KW-0472">Membrane</keyword>
<keyword evidence="1" id="KW-0813">Transport</keyword>
<dbReference type="GO" id="GO:0005886">
    <property type="term" value="C:plasma membrane"/>
    <property type="evidence" value="ECO:0007669"/>
    <property type="project" value="TreeGrafter"/>
</dbReference>
<dbReference type="RefSeq" id="WP_338116388.1">
    <property type="nucleotide sequence ID" value="NZ_DOOG01000105.1"/>
</dbReference>
<protein>
    <submittedName>
        <fullName evidence="3">MATE family efflux transporter</fullName>
    </submittedName>
</protein>